<protein>
    <recommendedName>
        <fullName evidence="3">Transposase</fullName>
    </recommendedName>
</protein>
<accession>A0A162MRT2</accession>
<sequence>MPGKKYEPEFKQKIIKEALETGNCSIVGRKHNISSSIVARWVREYKRNNEPAGINKNQLINYEPTNIKNLEKENESLKKLLGEKDLEIAILRDLLKKPAHMDKCRI</sequence>
<evidence type="ECO:0000313" key="1">
    <source>
        <dbReference type="EMBL" id="KYO67036.1"/>
    </source>
</evidence>
<organism evidence="1 2">
    <name type="scientific">Thermovenabulum gondwanense</name>
    <dbReference type="NCBI Taxonomy" id="520767"/>
    <lineage>
        <taxon>Bacteria</taxon>
        <taxon>Bacillati</taxon>
        <taxon>Bacillota</taxon>
        <taxon>Clostridia</taxon>
        <taxon>Thermosediminibacterales</taxon>
        <taxon>Thermosediminibacteraceae</taxon>
        <taxon>Thermovenabulum</taxon>
    </lineage>
</organism>
<dbReference type="AlphaFoldDB" id="A0A162MRT2"/>
<dbReference type="Proteomes" id="UP000075737">
    <property type="component" value="Unassembled WGS sequence"/>
</dbReference>
<evidence type="ECO:0008006" key="3">
    <source>
        <dbReference type="Google" id="ProtNLM"/>
    </source>
</evidence>
<dbReference type="OrthoDB" id="1726007at2"/>
<dbReference type="STRING" id="520767.ATZ99_08540"/>
<dbReference type="InterPro" id="IPR002514">
    <property type="entry name" value="Transposase_8"/>
</dbReference>
<proteinExistence type="predicted"/>
<evidence type="ECO:0000313" key="2">
    <source>
        <dbReference type="Proteomes" id="UP000075737"/>
    </source>
</evidence>
<dbReference type="PATRIC" id="fig|520767.4.peg.949"/>
<dbReference type="GO" id="GO:0003677">
    <property type="term" value="F:DNA binding"/>
    <property type="evidence" value="ECO:0007669"/>
    <property type="project" value="InterPro"/>
</dbReference>
<dbReference type="SUPFAM" id="SSF46689">
    <property type="entry name" value="Homeodomain-like"/>
    <property type="match status" value="1"/>
</dbReference>
<reference evidence="1 2" key="1">
    <citation type="submission" date="2015-12" db="EMBL/GenBank/DDBJ databases">
        <title>Draft genome of Thermovenabulum gondwanense isolated from a red thermophilic microbial mat colonisisng an outflow channel of a bore well.</title>
        <authorList>
            <person name="Patel B.K."/>
        </authorList>
    </citation>
    <scope>NUCLEOTIDE SEQUENCE [LARGE SCALE GENOMIC DNA]</scope>
    <source>
        <strain evidence="1 2">R270</strain>
    </source>
</reference>
<dbReference type="EMBL" id="LOHZ01000023">
    <property type="protein sequence ID" value="KYO67036.1"/>
    <property type="molecule type" value="Genomic_DNA"/>
</dbReference>
<keyword evidence="2" id="KW-1185">Reference proteome</keyword>
<dbReference type="Pfam" id="PF01527">
    <property type="entry name" value="HTH_Tnp_1"/>
    <property type="match status" value="1"/>
</dbReference>
<comment type="caution">
    <text evidence="1">The sequence shown here is derived from an EMBL/GenBank/DDBJ whole genome shotgun (WGS) entry which is preliminary data.</text>
</comment>
<gene>
    <name evidence="1" type="ORF">ATZ99_08540</name>
</gene>
<dbReference type="InterPro" id="IPR009057">
    <property type="entry name" value="Homeodomain-like_sf"/>
</dbReference>
<dbReference type="GO" id="GO:0006313">
    <property type="term" value="P:DNA transposition"/>
    <property type="evidence" value="ECO:0007669"/>
    <property type="project" value="InterPro"/>
</dbReference>
<dbReference type="GO" id="GO:0004803">
    <property type="term" value="F:transposase activity"/>
    <property type="evidence" value="ECO:0007669"/>
    <property type="project" value="InterPro"/>
</dbReference>
<name>A0A162MRT2_9FIRM</name>